<dbReference type="EMBL" id="BMAO01023396">
    <property type="protein sequence ID" value="GFQ88489.1"/>
    <property type="molecule type" value="Genomic_DNA"/>
</dbReference>
<organism evidence="2 3">
    <name type="scientific">Trichonephila clavata</name>
    <name type="common">Joro spider</name>
    <name type="synonym">Nephila clavata</name>
    <dbReference type="NCBI Taxonomy" id="2740835"/>
    <lineage>
        <taxon>Eukaryota</taxon>
        <taxon>Metazoa</taxon>
        <taxon>Ecdysozoa</taxon>
        <taxon>Arthropoda</taxon>
        <taxon>Chelicerata</taxon>
        <taxon>Arachnida</taxon>
        <taxon>Araneae</taxon>
        <taxon>Araneomorphae</taxon>
        <taxon>Entelegynae</taxon>
        <taxon>Araneoidea</taxon>
        <taxon>Nephilidae</taxon>
        <taxon>Trichonephila</taxon>
    </lineage>
</organism>
<evidence type="ECO:0000256" key="1">
    <source>
        <dbReference type="SAM" id="MobiDB-lite"/>
    </source>
</evidence>
<dbReference type="Proteomes" id="UP000887116">
    <property type="component" value="Unassembled WGS sequence"/>
</dbReference>
<name>A0A8X6KX63_TRICU</name>
<feature type="compositionally biased region" description="Low complexity" evidence="1">
    <location>
        <begin position="10"/>
        <end position="21"/>
    </location>
</feature>
<accession>A0A8X6KX63</accession>
<gene>
    <name evidence="2" type="ORF">TNCT_543751</name>
</gene>
<proteinExistence type="predicted"/>
<comment type="caution">
    <text evidence="2">The sequence shown here is derived from an EMBL/GenBank/DDBJ whole genome shotgun (WGS) entry which is preliminary data.</text>
</comment>
<sequence>MSDDSEPEMDSQSVKSDVSTSSDPFFQRLRFRYRPKSTDQLTTDCQKRAWMIASIKRMDTVIEGYHKILLLPKIPANIGLQEITKKELEDTLKEEMLLSELAITPPCLDTDCPSHTTLKNKCNVEDNEIAKKPPQKRKVKKVDSEGFVFPTKHARPTTPT</sequence>
<reference evidence="2" key="1">
    <citation type="submission" date="2020-07" db="EMBL/GenBank/DDBJ databases">
        <title>Multicomponent nature underlies the extraordinary mechanical properties of spider dragline silk.</title>
        <authorList>
            <person name="Kono N."/>
            <person name="Nakamura H."/>
            <person name="Mori M."/>
            <person name="Yoshida Y."/>
            <person name="Ohtoshi R."/>
            <person name="Malay A.D."/>
            <person name="Moran D.A.P."/>
            <person name="Tomita M."/>
            <person name="Numata K."/>
            <person name="Arakawa K."/>
        </authorList>
    </citation>
    <scope>NUCLEOTIDE SEQUENCE</scope>
</reference>
<evidence type="ECO:0000313" key="2">
    <source>
        <dbReference type="EMBL" id="GFQ88489.1"/>
    </source>
</evidence>
<dbReference type="AlphaFoldDB" id="A0A8X6KX63"/>
<protein>
    <submittedName>
        <fullName evidence="2">Uncharacterized protein</fullName>
    </submittedName>
</protein>
<feature type="region of interest" description="Disordered" evidence="1">
    <location>
        <begin position="1"/>
        <end position="21"/>
    </location>
</feature>
<keyword evidence="3" id="KW-1185">Reference proteome</keyword>
<evidence type="ECO:0000313" key="3">
    <source>
        <dbReference type="Proteomes" id="UP000887116"/>
    </source>
</evidence>